<dbReference type="AlphaFoldDB" id="A0A168LVA5"/>
<dbReference type="EMBL" id="LT551814">
    <property type="protein sequence ID" value="SAL97566.1"/>
    <property type="molecule type" value="Genomic_DNA"/>
</dbReference>
<dbReference type="STRING" id="4829.A0A168LVA5"/>
<evidence type="ECO:0000256" key="3">
    <source>
        <dbReference type="ARBA" id="ARBA00035306"/>
    </source>
</evidence>
<dbReference type="InParanoid" id="A0A168LVA5"/>
<evidence type="ECO:0000313" key="8">
    <source>
        <dbReference type="Proteomes" id="UP000078561"/>
    </source>
</evidence>
<evidence type="ECO:0000256" key="2">
    <source>
        <dbReference type="ARBA" id="ARBA00035119"/>
    </source>
</evidence>
<dbReference type="Proteomes" id="UP000078561">
    <property type="component" value="Unassembled WGS sequence"/>
</dbReference>
<comment type="catalytic activity">
    <reaction evidence="5 6">
        <text>queuosine 5'-phosphate + H2O = queuine + D-ribose 5-phosphate</text>
        <dbReference type="Rhea" id="RHEA:75387"/>
        <dbReference type="ChEBI" id="CHEBI:15377"/>
        <dbReference type="ChEBI" id="CHEBI:17433"/>
        <dbReference type="ChEBI" id="CHEBI:78346"/>
        <dbReference type="ChEBI" id="CHEBI:194371"/>
    </reaction>
    <physiologicalReaction direction="left-to-right" evidence="5 6">
        <dbReference type="Rhea" id="RHEA:75388"/>
    </physiologicalReaction>
</comment>
<protein>
    <recommendedName>
        <fullName evidence="3 6">Queuosine 5'-phosphate N-glycosylase/hydrolase</fullName>
        <ecNumber evidence="6">3.2.2.-</ecNumber>
    </recommendedName>
    <alternativeName>
        <fullName evidence="4 6">Queuosine-nucleotide N-glycosylase/hydrolase</fullName>
    </alternativeName>
</protein>
<dbReference type="InterPro" id="IPR019438">
    <property type="entry name" value="Q_salvage"/>
</dbReference>
<comment type="similarity">
    <text evidence="2 6">Belongs to the QNG1 protein family.</text>
</comment>
<comment type="function">
    <text evidence="6">Catalyzes the hydrolysis of queuosine 5'-phosphate, releasing the nucleobase queuine (q). Is required for salvage of queuine from exogenous queuosine (Q) that is imported and then converted to queuosine 5'-phosphate intracellularly.</text>
</comment>
<dbReference type="EC" id="3.2.2.-" evidence="6"/>
<dbReference type="GO" id="GO:0016787">
    <property type="term" value="F:hydrolase activity"/>
    <property type="evidence" value="ECO:0007669"/>
    <property type="project" value="UniProtKB-KW"/>
</dbReference>
<dbReference type="FunCoup" id="A0A168LVA5">
    <property type="interactions" value="276"/>
</dbReference>
<accession>A0A168LVA5</accession>
<proteinExistence type="inferred from homology"/>
<dbReference type="PANTHER" id="PTHR21314:SF0">
    <property type="entry name" value="QUEUOSINE 5'-PHOSPHATE N-GLYCOSYLASE_HYDROLASE"/>
    <property type="match status" value="1"/>
</dbReference>
<organism evidence="7">
    <name type="scientific">Absidia glauca</name>
    <name type="common">Pin mould</name>
    <dbReference type="NCBI Taxonomy" id="4829"/>
    <lineage>
        <taxon>Eukaryota</taxon>
        <taxon>Fungi</taxon>
        <taxon>Fungi incertae sedis</taxon>
        <taxon>Mucoromycota</taxon>
        <taxon>Mucoromycotina</taxon>
        <taxon>Mucoromycetes</taxon>
        <taxon>Mucorales</taxon>
        <taxon>Cunninghamellaceae</taxon>
        <taxon>Absidia</taxon>
    </lineage>
</organism>
<reference evidence="7" key="1">
    <citation type="submission" date="2016-04" db="EMBL/GenBank/DDBJ databases">
        <authorList>
            <person name="Evans L.H."/>
            <person name="Alamgir A."/>
            <person name="Owens N."/>
            <person name="Weber N.D."/>
            <person name="Virtaneva K."/>
            <person name="Barbian K."/>
            <person name="Babar A."/>
            <person name="Rosenke K."/>
        </authorList>
    </citation>
    <scope>NUCLEOTIDE SEQUENCE [LARGE SCALE GENOMIC DNA]</scope>
    <source>
        <strain evidence="7">CBS 101.48</strain>
    </source>
</reference>
<evidence type="ECO:0000256" key="4">
    <source>
        <dbReference type="ARBA" id="ARBA00035393"/>
    </source>
</evidence>
<dbReference type="Pfam" id="PF10343">
    <property type="entry name" value="Q_salvage"/>
    <property type="match status" value="1"/>
</dbReference>
<name>A0A168LVA5_ABSGL</name>
<dbReference type="OrthoDB" id="416777at2759"/>
<evidence type="ECO:0000256" key="1">
    <source>
        <dbReference type="ARBA" id="ARBA00022801"/>
    </source>
</evidence>
<keyword evidence="1 6" id="KW-0378">Hydrolase</keyword>
<dbReference type="OMA" id="FSFWSEE"/>
<gene>
    <name evidence="7" type="primary">ABSGL_03064.1 scaffold 4127</name>
</gene>
<keyword evidence="8" id="KW-1185">Reference proteome</keyword>
<dbReference type="GO" id="GO:0006400">
    <property type="term" value="P:tRNA modification"/>
    <property type="evidence" value="ECO:0007669"/>
    <property type="project" value="TreeGrafter"/>
</dbReference>
<evidence type="ECO:0000313" key="7">
    <source>
        <dbReference type="EMBL" id="SAL97566.1"/>
    </source>
</evidence>
<evidence type="ECO:0000256" key="6">
    <source>
        <dbReference type="RuleBase" id="RU365002"/>
    </source>
</evidence>
<evidence type="ECO:0000256" key="5">
    <source>
        <dbReference type="ARBA" id="ARBA00048204"/>
    </source>
</evidence>
<sequence length="339" mass="39342">MTDRVLDSAKFIAEHSDYVSIPYHHIDRATDRIIKSMDQREYSTKTWNQHALNPKKLDHTTVDWIFLVDLLNFSFWSDLDSADRATAHPDRYAVEYKGVSYTGYWSLCAAINRALESGIPVTDPTWLSKASHDELAMIFKSDTKEQVPMLNERIELMQHAGQVLCQHFQGSFGHCIEQANHSAQRLIDLLLTYFPSFRDIHTFNHRKVYILKRAQIMVADLWACFDGKSYGQFDDIDTITMFADYRVPQALYYLGLLEYNTALKAKLIKGDAIVSGSKEELEIRGNSIWVVELVRQRIQERQSKTTINAILIDFYIWDLAKEIQDELTVPTHHTRSCYY</sequence>
<dbReference type="PANTHER" id="PTHR21314">
    <property type="entry name" value="QUEUOSINE 5'-PHOSPHATE N-GLYCOSYLASE_HYDROLASE-RELATED"/>
    <property type="match status" value="1"/>
</dbReference>